<dbReference type="EC" id="1.2.1.27" evidence="1"/>
<dbReference type="RefSeq" id="WP_189935448.1">
    <property type="nucleotide sequence ID" value="NZ_BMSX01000005.1"/>
</dbReference>
<dbReference type="InterPro" id="IPR010061">
    <property type="entry name" value="MeMal-semiAld_DH"/>
</dbReference>
<keyword evidence="6" id="KW-1185">Reference proteome</keyword>
<reference evidence="5" key="2">
    <citation type="submission" date="2020-09" db="EMBL/GenBank/DDBJ databases">
        <authorList>
            <person name="Sun Q."/>
            <person name="Ohkuma M."/>
        </authorList>
    </citation>
    <scope>NUCLEOTIDE SEQUENCE</scope>
    <source>
        <strain evidence="5">JCM 4346</strain>
    </source>
</reference>
<gene>
    <name evidence="5" type="primary">mmsA</name>
    <name evidence="5" type="ORF">GCM10010251_25240</name>
</gene>
<dbReference type="GO" id="GO:0004491">
    <property type="term" value="F:methylmalonate-semialdehyde dehydrogenase (acylating, NAD) activity"/>
    <property type="evidence" value="ECO:0007669"/>
    <property type="project" value="UniProtKB-EC"/>
</dbReference>
<dbReference type="AlphaFoldDB" id="A0A918C7C5"/>
<comment type="caution">
    <text evidence="5">The sequence shown here is derived from an EMBL/GenBank/DDBJ whole genome shotgun (WGS) entry which is preliminary data.</text>
</comment>
<keyword evidence="3" id="KW-0520">NAD</keyword>
<dbReference type="GO" id="GO:0006574">
    <property type="term" value="P:L-valine catabolic process"/>
    <property type="evidence" value="ECO:0007669"/>
    <property type="project" value="TreeGrafter"/>
</dbReference>
<reference evidence="5" key="1">
    <citation type="journal article" date="2014" name="Int. J. Syst. Evol. Microbiol.">
        <title>Complete genome sequence of Corynebacterium casei LMG S-19264T (=DSM 44701T), isolated from a smear-ripened cheese.</title>
        <authorList>
            <consortium name="US DOE Joint Genome Institute (JGI-PGF)"/>
            <person name="Walter F."/>
            <person name="Albersmeier A."/>
            <person name="Kalinowski J."/>
            <person name="Ruckert C."/>
        </authorList>
    </citation>
    <scope>NUCLEOTIDE SEQUENCE</scope>
    <source>
        <strain evidence="5">JCM 4346</strain>
    </source>
</reference>
<dbReference type="FunFam" id="3.40.309.10:FF:000002">
    <property type="entry name" value="Methylmalonate-semialdehyde dehydrogenase (Acylating)"/>
    <property type="match status" value="1"/>
</dbReference>
<organism evidence="5 6">
    <name type="scientific">Streptomyces aurantiogriseus</name>
    <dbReference type="NCBI Taxonomy" id="66870"/>
    <lineage>
        <taxon>Bacteria</taxon>
        <taxon>Bacillati</taxon>
        <taxon>Actinomycetota</taxon>
        <taxon>Actinomycetes</taxon>
        <taxon>Kitasatosporales</taxon>
        <taxon>Streptomycetaceae</taxon>
        <taxon>Streptomyces</taxon>
    </lineage>
</organism>
<dbReference type="PROSITE" id="PS00070">
    <property type="entry name" value="ALDEHYDE_DEHYDR_CYS"/>
    <property type="match status" value="1"/>
</dbReference>
<evidence type="ECO:0000256" key="3">
    <source>
        <dbReference type="ARBA" id="ARBA00023027"/>
    </source>
</evidence>
<sequence length="500" mass="53048">MTNHITHWIAGRPWSGTAERQGAVHDPATGTVTGQVDYASVAEVDQAVSAAAAAFTGWRSTSIAKRTQILFAFRELLHARRDELAAIIVAEHGKVHSDALGEVARGIEVVEYACGIPHLLKGGFTEQASTGVDVYSVRQPLGPVAVISPFNFPAMVPMWFFPLAIAAGDTVVLKPSEKDPTAANFLAALWKEAGLPDGVFNVVHGDKGAVDRLLQHPDIKAISFVGSTPVARYVYETGTRYGKRVQALGGAKNHMLVLPDADLDVAADAAVSAGFGAAGERCMAVSVLVAVDPVGDELIEKIKDRMARLKVGPGRLPSSEMGPLITGAHRDKVTSYLDAGIADGATLAVDGREHPVTGGDTADGFWLGPTLFDNVKPGMSVYDDEIFGPVLSVVRVASYDEGLELINANPYGNGTAVFTNSGRAARRFQNEVEVGMVGINVPIPVPVAYYSFGGWKASLFGDTHAYGEEGVKFFTRSKAVTQRWPGPTHDGIDLGFPTNT</sequence>
<accession>A0A918C7C5</accession>
<dbReference type="GO" id="GO:0006210">
    <property type="term" value="P:thymine catabolic process"/>
    <property type="evidence" value="ECO:0007669"/>
    <property type="project" value="TreeGrafter"/>
</dbReference>
<evidence type="ECO:0000256" key="1">
    <source>
        <dbReference type="ARBA" id="ARBA00013048"/>
    </source>
</evidence>
<evidence type="ECO:0000313" key="6">
    <source>
        <dbReference type="Proteomes" id="UP000658320"/>
    </source>
</evidence>
<dbReference type="FunFam" id="3.40.605.10:FF:000003">
    <property type="entry name" value="Methylmalonate-semialdehyde dehydrogenase [acylating]"/>
    <property type="match status" value="1"/>
</dbReference>
<dbReference type="InterPro" id="IPR016160">
    <property type="entry name" value="Ald_DH_CS_CYS"/>
</dbReference>
<dbReference type="Gene3D" id="3.40.605.10">
    <property type="entry name" value="Aldehyde Dehydrogenase, Chain A, domain 1"/>
    <property type="match status" value="1"/>
</dbReference>
<dbReference type="EMBL" id="BMSX01000005">
    <property type="protein sequence ID" value="GGR08580.1"/>
    <property type="molecule type" value="Genomic_DNA"/>
</dbReference>
<protein>
    <recommendedName>
        <fullName evidence="1">methylmalonate-semialdehyde dehydrogenase (CoA acylating)</fullName>
        <ecNumber evidence="1">1.2.1.27</ecNumber>
    </recommendedName>
</protein>
<dbReference type="Pfam" id="PF00171">
    <property type="entry name" value="Aldedh"/>
    <property type="match status" value="1"/>
</dbReference>
<dbReference type="InterPro" id="IPR016161">
    <property type="entry name" value="Ald_DH/histidinol_DH"/>
</dbReference>
<dbReference type="Gene3D" id="3.40.309.10">
    <property type="entry name" value="Aldehyde Dehydrogenase, Chain A, domain 2"/>
    <property type="match status" value="1"/>
</dbReference>
<feature type="domain" description="Aldehyde dehydrogenase" evidence="4">
    <location>
        <begin position="18"/>
        <end position="480"/>
    </location>
</feature>
<dbReference type="SUPFAM" id="SSF53720">
    <property type="entry name" value="ALDH-like"/>
    <property type="match status" value="1"/>
</dbReference>
<keyword evidence="2" id="KW-0560">Oxidoreductase</keyword>
<evidence type="ECO:0000256" key="2">
    <source>
        <dbReference type="ARBA" id="ARBA00023002"/>
    </source>
</evidence>
<dbReference type="NCBIfam" id="TIGR01722">
    <property type="entry name" value="MMSDH"/>
    <property type="match status" value="1"/>
</dbReference>
<proteinExistence type="predicted"/>
<dbReference type="InterPro" id="IPR015590">
    <property type="entry name" value="Aldehyde_DH_dom"/>
</dbReference>
<dbReference type="CDD" id="cd07085">
    <property type="entry name" value="ALDH_F6_MMSDH"/>
    <property type="match status" value="1"/>
</dbReference>
<dbReference type="InterPro" id="IPR016162">
    <property type="entry name" value="Ald_DH_N"/>
</dbReference>
<evidence type="ECO:0000259" key="4">
    <source>
        <dbReference type="Pfam" id="PF00171"/>
    </source>
</evidence>
<dbReference type="Proteomes" id="UP000658320">
    <property type="component" value="Unassembled WGS sequence"/>
</dbReference>
<dbReference type="InterPro" id="IPR016163">
    <property type="entry name" value="Ald_DH_C"/>
</dbReference>
<evidence type="ECO:0000313" key="5">
    <source>
        <dbReference type="EMBL" id="GGR08580.1"/>
    </source>
</evidence>
<dbReference type="PANTHER" id="PTHR43866:SF4">
    <property type="entry name" value="MALONATE-SEMIALDEHYDE DEHYDROGENASE"/>
    <property type="match status" value="1"/>
</dbReference>
<name>A0A918C7C5_9ACTN</name>
<dbReference type="PANTHER" id="PTHR43866">
    <property type="entry name" value="MALONATE-SEMIALDEHYDE DEHYDROGENASE"/>
    <property type="match status" value="1"/>
</dbReference>